<dbReference type="EC" id="7.1.1.1" evidence="4 15"/>
<dbReference type="EMBL" id="CP089984">
    <property type="protein sequence ID" value="WXB11253.1"/>
    <property type="molecule type" value="Genomic_DNA"/>
</dbReference>
<evidence type="ECO:0000256" key="13">
    <source>
        <dbReference type="ARBA" id="ARBA00023136"/>
    </source>
</evidence>
<feature type="transmembrane region" description="Helical" evidence="16">
    <location>
        <begin position="6"/>
        <end position="23"/>
    </location>
</feature>
<name>A0ABZ2LJY0_9BACT</name>
<keyword evidence="10 15" id="KW-1278">Translocase</keyword>
<evidence type="ECO:0000256" key="11">
    <source>
        <dbReference type="ARBA" id="ARBA00022989"/>
    </source>
</evidence>
<dbReference type="PANTHER" id="PTHR44758">
    <property type="entry name" value="NAD(P) TRANSHYDROGENASE SUBUNIT BETA"/>
    <property type="match status" value="1"/>
</dbReference>
<feature type="transmembrane region" description="Helical" evidence="16">
    <location>
        <begin position="157"/>
        <end position="175"/>
    </location>
</feature>
<dbReference type="InterPro" id="IPR034300">
    <property type="entry name" value="PNTB-like"/>
</dbReference>
<sequence length="460" mass="48160">MTPLLSLAYLVASVLFILCLRGLSSPESARRGIVLGELGMFIAVVATLLHKEIISYTWIIAGICLGSAIGTAISLRIPMTKMPERIALSHCFGGLATALVGVSEYIHTEGHVSRLTTGALGFETFFGFLTFTGSIMAFGKLQGIITGAPVTYKGQNVLNIGLFVASLGMLVYQVIEPAQPNLFYATSGIGFALGVLAVLPIGGADMPVVISLLNSYAGLAASATGFAIGSNILIISGALDGSSGLLLSILMSKAMNRSFTNVLFGAFGTAIEPTAAPTGGAVAFNEATIDDAAGVLRAAQNVIVVPGYGMAVSQAQHAVRDLAASLQKRGVEVKYAIHPVAGRMPGHMNVLLAEANVPYDELYDLDNINDDFPRTDAVIVVGANDVVNPAAKKDPASPIYGMPVFNVEQSRSIIVLKRSMNPGFSGVENELFFLPNTMMVLGDAKKTLLGFVAALKEGHH</sequence>
<evidence type="ECO:0000256" key="6">
    <source>
        <dbReference type="ARBA" id="ARBA00022475"/>
    </source>
</evidence>
<dbReference type="PANTHER" id="PTHR44758:SF1">
    <property type="entry name" value="NAD(P) TRANSHYDROGENASE SUBUNIT BETA"/>
    <property type="match status" value="1"/>
</dbReference>
<evidence type="ECO:0000256" key="7">
    <source>
        <dbReference type="ARBA" id="ARBA00022519"/>
    </source>
</evidence>
<dbReference type="InterPro" id="IPR029035">
    <property type="entry name" value="DHS-like_NAD/FAD-binding_dom"/>
</dbReference>
<feature type="transmembrane region" description="Helical" evidence="16">
    <location>
        <begin position="126"/>
        <end position="145"/>
    </location>
</feature>
<protein>
    <recommendedName>
        <fullName evidence="5 15">NAD(P) transhydrogenase subunit beta</fullName>
        <ecNumber evidence="4 15">7.1.1.1</ecNumber>
    </recommendedName>
    <alternativeName>
        <fullName evidence="15">Nicotinamide nucleotide transhydrogenase subunit beta</fullName>
    </alternativeName>
</protein>
<evidence type="ECO:0000256" key="3">
    <source>
        <dbReference type="ARBA" id="ARBA00007919"/>
    </source>
</evidence>
<feature type="transmembrane region" description="Helical" evidence="16">
    <location>
        <begin position="87"/>
        <end position="106"/>
    </location>
</feature>
<dbReference type="RefSeq" id="WP_394820869.1">
    <property type="nucleotide sequence ID" value="NZ_CP089984.1"/>
</dbReference>
<evidence type="ECO:0000313" key="18">
    <source>
        <dbReference type="EMBL" id="WXB11253.1"/>
    </source>
</evidence>
<comment type="catalytic activity">
    <reaction evidence="14 15">
        <text>NAD(+) + NADPH + H(+)(in) = NADH + NADP(+) + H(+)(out)</text>
        <dbReference type="Rhea" id="RHEA:47992"/>
        <dbReference type="ChEBI" id="CHEBI:15378"/>
        <dbReference type="ChEBI" id="CHEBI:57540"/>
        <dbReference type="ChEBI" id="CHEBI:57783"/>
        <dbReference type="ChEBI" id="CHEBI:57945"/>
        <dbReference type="ChEBI" id="CHEBI:58349"/>
        <dbReference type="EC" id="7.1.1.1"/>
    </reaction>
</comment>
<evidence type="ECO:0000256" key="10">
    <source>
        <dbReference type="ARBA" id="ARBA00022967"/>
    </source>
</evidence>
<feature type="domain" description="NADP transhydrogenase beta-like" evidence="17">
    <location>
        <begin position="7"/>
        <end position="449"/>
    </location>
</feature>
<evidence type="ECO:0000256" key="16">
    <source>
        <dbReference type="SAM" id="Phobius"/>
    </source>
</evidence>
<evidence type="ECO:0000313" key="19">
    <source>
        <dbReference type="Proteomes" id="UP001370348"/>
    </source>
</evidence>
<gene>
    <name evidence="18" type="ORF">LZC94_25690</name>
</gene>
<keyword evidence="11 16" id="KW-1133">Transmembrane helix</keyword>
<dbReference type="Pfam" id="PF02233">
    <property type="entry name" value="PNTB"/>
    <property type="match status" value="1"/>
</dbReference>
<evidence type="ECO:0000256" key="1">
    <source>
        <dbReference type="ARBA" id="ARBA00003943"/>
    </source>
</evidence>
<evidence type="ECO:0000256" key="15">
    <source>
        <dbReference type="PIRNR" id="PIRNR000204"/>
    </source>
</evidence>
<keyword evidence="7 15" id="KW-0997">Cell inner membrane</keyword>
<keyword evidence="19" id="KW-1185">Reference proteome</keyword>
<proteinExistence type="inferred from homology"/>
<keyword evidence="6 15" id="KW-1003">Cell membrane</keyword>
<evidence type="ECO:0000259" key="17">
    <source>
        <dbReference type="Pfam" id="PF02233"/>
    </source>
</evidence>
<keyword evidence="13 15" id="KW-0472">Membrane</keyword>
<dbReference type="Proteomes" id="UP001370348">
    <property type="component" value="Chromosome"/>
</dbReference>
<comment type="similarity">
    <text evidence="3 15">Belongs to the PNT beta subunit family.</text>
</comment>
<feature type="transmembrane region" description="Helical" evidence="16">
    <location>
        <begin position="32"/>
        <end position="50"/>
    </location>
</feature>
<dbReference type="SUPFAM" id="SSF52467">
    <property type="entry name" value="DHS-like NAD/FAD-binding domain"/>
    <property type="match status" value="1"/>
</dbReference>
<evidence type="ECO:0000256" key="2">
    <source>
        <dbReference type="ARBA" id="ARBA00004429"/>
    </source>
</evidence>
<organism evidence="18 19">
    <name type="scientific">Pendulispora albinea</name>
    <dbReference type="NCBI Taxonomy" id="2741071"/>
    <lineage>
        <taxon>Bacteria</taxon>
        <taxon>Pseudomonadati</taxon>
        <taxon>Myxococcota</taxon>
        <taxon>Myxococcia</taxon>
        <taxon>Myxococcales</taxon>
        <taxon>Sorangiineae</taxon>
        <taxon>Pendulisporaceae</taxon>
        <taxon>Pendulispora</taxon>
    </lineage>
</organism>
<evidence type="ECO:0000256" key="9">
    <source>
        <dbReference type="ARBA" id="ARBA00022857"/>
    </source>
</evidence>
<evidence type="ECO:0000256" key="14">
    <source>
        <dbReference type="ARBA" id="ARBA00048202"/>
    </source>
</evidence>
<reference evidence="18 19" key="1">
    <citation type="submission" date="2021-12" db="EMBL/GenBank/DDBJ databases">
        <title>Discovery of the Pendulisporaceae a myxobacterial family with distinct sporulation behavior and unique specialized metabolism.</title>
        <authorList>
            <person name="Garcia R."/>
            <person name="Popoff A."/>
            <person name="Bader C.D."/>
            <person name="Loehr J."/>
            <person name="Walesch S."/>
            <person name="Walt C."/>
            <person name="Boldt J."/>
            <person name="Bunk B."/>
            <person name="Haeckl F.J.F.P.J."/>
            <person name="Gunesch A.P."/>
            <person name="Birkelbach J."/>
            <person name="Nuebel U."/>
            <person name="Pietschmann T."/>
            <person name="Bach T."/>
            <person name="Mueller R."/>
        </authorList>
    </citation>
    <scope>NUCLEOTIDE SEQUENCE [LARGE SCALE GENOMIC DNA]</scope>
    <source>
        <strain evidence="18 19">MSr11954</strain>
    </source>
</reference>
<keyword evidence="12 15" id="KW-0520">NAD</keyword>
<keyword evidence="9 15" id="KW-0521">NADP</keyword>
<evidence type="ECO:0000256" key="12">
    <source>
        <dbReference type="ARBA" id="ARBA00023027"/>
    </source>
</evidence>
<keyword evidence="8 16" id="KW-0812">Transmembrane</keyword>
<dbReference type="InterPro" id="IPR012136">
    <property type="entry name" value="NADH_DH_b"/>
</dbReference>
<feature type="transmembrane region" description="Helical" evidence="16">
    <location>
        <begin position="56"/>
        <end position="75"/>
    </location>
</feature>
<feature type="transmembrane region" description="Helical" evidence="16">
    <location>
        <begin position="181"/>
        <end position="201"/>
    </location>
</feature>
<dbReference type="PIRSF" id="PIRSF000204">
    <property type="entry name" value="PNTB"/>
    <property type="match status" value="1"/>
</dbReference>
<comment type="function">
    <text evidence="1 15">The transhydrogenation between NADH and NADP is coupled to respiration and ATP hydrolysis and functions as a proton pump across the membrane.</text>
</comment>
<comment type="subcellular location">
    <subcellularLocation>
        <location evidence="2">Cell inner membrane</location>
        <topology evidence="2">Multi-pass membrane protein</topology>
    </subcellularLocation>
</comment>
<dbReference type="Gene3D" id="3.40.50.1220">
    <property type="entry name" value="TPP-binding domain"/>
    <property type="match status" value="1"/>
</dbReference>
<accession>A0ABZ2LJY0</accession>
<evidence type="ECO:0000256" key="5">
    <source>
        <dbReference type="ARBA" id="ARBA00014581"/>
    </source>
</evidence>
<evidence type="ECO:0000256" key="8">
    <source>
        <dbReference type="ARBA" id="ARBA00022692"/>
    </source>
</evidence>
<evidence type="ECO:0000256" key="4">
    <source>
        <dbReference type="ARBA" id="ARBA00012943"/>
    </source>
</evidence>